<evidence type="ECO:0000256" key="3">
    <source>
        <dbReference type="ARBA" id="ARBA00023163"/>
    </source>
</evidence>
<dbReference type="GO" id="GO:0000976">
    <property type="term" value="F:transcription cis-regulatory region binding"/>
    <property type="evidence" value="ECO:0007669"/>
    <property type="project" value="TreeGrafter"/>
</dbReference>
<dbReference type="InterPro" id="IPR028082">
    <property type="entry name" value="Peripla_BP_I"/>
</dbReference>
<dbReference type="InterPro" id="IPR036390">
    <property type="entry name" value="WH_DNA-bd_sf"/>
</dbReference>
<dbReference type="PANTHER" id="PTHR30146">
    <property type="entry name" value="LACI-RELATED TRANSCRIPTIONAL REPRESSOR"/>
    <property type="match status" value="1"/>
</dbReference>
<keyword evidence="1" id="KW-0805">Transcription regulation</keyword>
<comment type="caution">
    <text evidence="5">The sequence shown here is derived from an EMBL/GenBank/DDBJ whole genome shotgun (WGS) entry which is preliminary data.</text>
</comment>
<accession>A0A2T2X514</accession>
<evidence type="ECO:0000256" key="2">
    <source>
        <dbReference type="ARBA" id="ARBA00023125"/>
    </source>
</evidence>
<name>A0A2T2X514_9FIRM</name>
<keyword evidence="3" id="KW-0804">Transcription</keyword>
<dbReference type="SUPFAM" id="SSF46785">
    <property type="entry name" value="Winged helix' DNA-binding domain"/>
    <property type="match status" value="1"/>
</dbReference>
<dbReference type="Pfam" id="PF13377">
    <property type="entry name" value="Peripla_BP_3"/>
    <property type="match status" value="1"/>
</dbReference>
<gene>
    <name evidence="5" type="ORF">C7B43_07990</name>
</gene>
<dbReference type="Gene3D" id="1.10.10.10">
    <property type="entry name" value="Winged helix-like DNA-binding domain superfamily/Winged helix DNA-binding domain"/>
    <property type="match status" value="1"/>
</dbReference>
<dbReference type="Pfam" id="PF00392">
    <property type="entry name" value="GntR"/>
    <property type="match status" value="1"/>
</dbReference>
<organism evidence="5 6">
    <name type="scientific">Sulfobacillus benefaciens</name>
    <dbReference type="NCBI Taxonomy" id="453960"/>
    <lineage>
        <taxon>Bacteria</taxon>
        <taxon>Bacillati</taxon>
        <taxon>Bacillota</taxon>
        <taxon>Clostridia</taxon>
        <taxon>Eubacteriales</taxon>
        <taxon>Clostridiales Family XVII. Incertae Sedis</taxon>
        <taxon>Sulfobacillus</taxon>
    </lineage>
</organism>
<dbReference type="SMART" id="SM00345">
    <property type="entry name" value="HTH_GNTR"/>
    <property type="match status" value="1"/>
</dbReference>
<evidence type="ECO:0000313" key="6">
    <source>
        <dbReference type="Proteomes" id="UP000242699"/>
    </source>
</evidence>
<dbReference type="InterPro" id="IPR036388">
    <property type="entry name" value="WH-like_DNA-bd_sf"/>
</dbReference>
<dbReference type="EMBL" id="PXYT01000015">
    <property type="protein sequence ID" value="PSR29590.1"/>
    <property type="molecule type" value="Genomic_DNA"/>
</dbReference>
<dbReference type="CDD" id="cd01541">
    <property type="entry name" value="PBP1_AraR"/>
    <property type="match status" value="1"/>
</dbReference>
<dbReference type="InterPro" id="IPR000524">
    <property type="entry name" value="Tscrpt_reg_HTH_GntR"/>
</dbReference>
<dbReference type="GO" id="GO:0003700">
    <property type="term" value="F:DNA-binding transcription factor activity"/>
    <property type="evidence" value="ECO:0007669"/>
    <property type="project" value="InterPro"/>
</dbReference>
<dbReference type="PRINTS" id="PR00035">
    <property type="entry name" value="HTHGNTR"/>
</dbReference>
<dbReference type="Proteomes" id="UP000242699">
    <property type="component" value="Unassembled WGS sequence"/>
</dbReference>
<dbReference type="PROSITE" id="PS50949">
    <property type="entry name" value="HTH_GNTR"/>
    <property type="match status" value="1"/>
</dbReference>
<keyword evidence="2" id="KW-0238">DNA-binding</keyword>
<dbReference type="SUPFAM" id="SSF53822">
    <property type="entry name" value="Periplasmic binding protein-like I"/>
    <property type="match status" value="1"/>
</dbReference>
<proteinExistence type="predicted"/>
<reference evidence="5 6" key="1">
    <citation type="journal article" date="2014" name="BMC Genomics">
        <title>Comparison of environmental and isolate Sulfobacillus genomes reveals diverse carbon, sulfur, nitrogen, and hydrogen metabolisms.</title>
        <authorList>
            <person name="Justice N.B."/>
            <person name="Norman A."/>
            <person name="Brown C.T."/>
            <person name="Singh A."/>
            <person name="Thomas B.C."/>
            <person name="Banfield J.F."/>
        </authorList>
    </citation>
    <scope>NUCLEOTIDE SEQUENCE [LARGE SCALE GENOMIC DNA]</scope>
    <source>
        <strain evidence="5">AMDSBA1</strain>
    </source>
</reference>
<feature type="domain" description="HTH gntR-type" evidence="4">
    <location>
        <begin position="6"/>
        <end position="73"/>
    </location>
</feature>
<evidence type="ECO:0000256" key="1">
    <source>
        <dbReference type="ARBA" id="ARBA00023015"/>
    </source>
</evidence>
<sequence length="376" mass="42629">MSRQQTPKYIEIANELRQKIRNGVSSGEKLPTETMLMQQYRVSRHTVRQALEQLVHERMLVRIPGRGTFVADGSVLEHAHSNNLIAVIMTYISDYIFPSIIRGIEQSLREHSYNLLLLSTQNQFELERRALETAIAQDCCGIILEPVKSTIPNPNLHLFQQIYQRRLPLILLHAEPPGFPPFHKILFDDLRGAEMLTTHLLDQGHRNIGGIFKVDDKQGLQRFKGYVRALAQYHVDFNSDALFLYHTESKDIVTDDYVRSVFEKQSNRPTAVVCYNDEIAVRLIKDLNAAGLFVPADVSVVGFDDSHLALVSHPELTTIRHPKEKMGRLAADQLLSIIQEPDSIVPGKVVLPAEIVIRSSSKQLTTPVTIHEITHN</sequence>
<dbReference type="AlphaFoldDB" id="A0A2T2X514"/>
<evidence type="ECO:0000313" key="5">
    <source>
        <dbReference type="EMBL" id="PSR29590.1"/>
    </source>
</evidence>
<dbReference type="Gene3D" id="3.40.50.2300">
    <property type="match status" value="2"/>
</dbReference>
<dbReference type="InterPro" id="IPR046335">
    <property type="entry name" value="LacI/GalR-like_sensor"/>
</dbReference>
<protein>
    <submittedName>
        <fullName evidence="5">GntR family transcriptional regulator</fullName>
    </submittedName>
</protein>
<evidence type="ECO:0000259" key="4">
    <source>
        <dbReference type="PROSITE" id="PS50949"/>
    </source>
</evidence>
<dbReference type="InterPro" id="IPR033532">
    <property type="entry name" value="AraR_ligand_bind_dom"/>
</dbReference>
<dbReference type="PANTHER" id="PTHR30146:SF150">
    <property type="entry name" value="ARABINOSE METABOLISM TRANSCRIPTIONAL REPRESSOR"/>
    <property type="match status" value="1"/>
</dbReference>
<dbReference type="CDD" id="cd07377">
    <property type="entry name" value="WHTH_GntR"/>
    <property type="match status" value="1"/>
</dbReference>